<dbReference type="CDD" id="cd02961">
    <property type="entry name" value="PDI_a_family"/>
    <property type="match status" value="1"/>
</dbReference>
<dbReference type="PANTHER" id="PTHR46609">
    <property type="entry name" value="EXONUCLEASE, PHAGE-TYPE/RECB, C-TERMINAL DOMAIN-CONTAINING PROTEIN"/>
    <property type="match status" value="1"/>
</dbReference>
<dbReference type="InterPro" id="IPR036249">
    <property type="entry name" value="Thioredoxin-like_sf"/>
</dbReference>
<evidence type="ECO:0000259" key="2">
    <source>
        <dbReference type="Pfam" id="PF09588"/>
    </source>
</evidence>
<evidence type="ECO:0000313" key="4">
    <source>
        <dbReference type="Proteomes" id="UP000054558"/>
    </source>
</evidence>
<feature type="signal peptide" evidence="1">
    <location>
        <begin position="1"/>
        <end position="22"/>
    </location>
</feature>
<proteinExistence type="predicted"/>
<accession>A0A1Y1ICM4</accession>
<keyword evidence="4" id="KW-1185">Reference proteome</keyword>
<dbReference type="Gene3D" id="3.40.30.10">
    <property type="entry name" value="Glutaredoxin"/>
    <property type="match status" value="1"/>
</dbReference>
<evidence type="ECO:0000313" key="3">
    <source>
        <dbReference type="EMBL" id="GAQ88705.1"/>
    </source>
</evidence>
<dbReference type="CDD" id="cd22343">
    <property type="entry name" value="PDDEXK_lambda_exonuclease-like"/>
    <property type="match status" value="1"/>
</dbReference>
<dbReference type="OrthoDB" id="539335at2759"/>
<dbReference type="InterPro" id="IPR011604">
    <property type="entry name" value="PDDEXK-like_dom_sf"/>
</dbReference>
<dbReference type="InterPro" id="IPR011335">
    <property type="entry name" value="Restrct_endonuc-II-like"/>
</dbReference>
<feature type="chain" id="PRO_5013163731" description="YqaJ viral recombinase domain-containing protein" evidence="1">
    <location>
        <begin position="23"/>
        <end position="388"/>
    </location>
</feature>
<dbReference type="Gene3D" id="3.90.320.10">
    <property type="match status" value="1"/>
</dbReference>
<dbReference type="GO" id="GO:0006281">
    <property type="term" value="P:DNA repair"/>
    <property type="evidence" value="ECO:0007669"/>
    <property type="project" value="UniProtKB-ARBA"/>
</dbReference>
<dbReference type="PANTHER" id="PTHR46609:SF6">
    <property type="entry name" value="EXONUCLEASE, PHAGE-TYPE_RECB, C-TERMINAL DOMAIN-CONTAINING PROTEIN-RELATED"/>
    <property type="match status" value="1"/>
</dbReference>
<reference evidence="3 4" key="1">
    <citation type="journal article" date="2014" name="Nat. Commun.">
        <title>Klebsormidium flaccidum genome reveals primary factors for plant terrestrial adaptation.</title>
        <authorList>
            <person name="Hori K."/>
            <person name="Maruyama F."/>
            <person name="Fujisawa T."/>
            <person name="Togashi T."/>
            <person name="Yamamoto N."/>
            <person name="Seo M."/>
            <person name="Sato S."/>
            <person name="Yamada T."/>
            <person name="Mori H."/>
            <person name="Tajima N."/>
            <person name="Moriyama T."/>
            <person name="Ikeuchi M."/>
            <person name="Watanabe M."/>
            <person name="Wada H."/>
            <person name="Kobayashi K."/>
            <person name="Saito M."/>
            <person name="Masuda T."/>
            <person name="Sasaki-Sekimoto Y."/>
            <person name="Mashiguchi K."/>
            <person name="Awai K."/>
            <person name="Shimojima M."/>
            <person name="Masuda S."/>
            <person name="Iwai M."/>
            <person name="Nobusawa T."/>
            <person name="Narise T."/>
            <person name="Kondo S."/>
            <person name="Saito H."/>
            <person name="Sato R."/>
            <person name="Murakawa M."/>
            <person name="Ihara Y."/>
            <person name="Oshima-Yamada Y."/>
            <person name="Ohtaka K."/>
            <person name="Satoh M."/>
            <person name="Sonobe K."/>
            <person name="Ishii M."/>
            <person name="Ohtani R."/>
            <person name="Kanamori-Sato M."/>
            <person name="Honoki R."/>
            <person name="Miyazaki D."/>
            <person name="Mochizuki H."/>
            <person name="Umetsu J."/>
            <person name="Higashi K."/>
            <person name="Shibata D."/>
            <person name="Kamiya Y."/>
            <person name="Sato N."/>
            <person name="Nakamura Y."/>
            <person name="Tabata S."/>
            <person name="Ida S."/>
            <person name="Kurokawa K."/>
            <person name="Ohta H."/>
        </authorList>
    </citation>
    <scope>NUCLEOTIDE SEQUENCE [LARGE SCALE GENOMIC DNA]</scope>
    <source>
        <strain evidence="3 4">NIES-2285</strain>
    </source>
</reference>
<dbReference type="SUPFAM" id="SSF52833">
    <property type="entry name" value="Thioredoxin-like"/>
    <property type="match status" value="1"/>
</dbReference>
<gene>
    <name evidence="3" type="ORF">KFL_004530100</name>
</gene>
<dbReference type="EMBL" id="DF237402">
    <property type="protein sequence ID" value="GAQ88705.1"/>
    <property type="molecule type" value="Genomic_DNA"/>
</dbReference>
<dbReference type="Proteomes" id="UP000054558">
    <property type="component" value="Unassembled WGS sequence"/>
</dbReference>
<dbReference type="SUPFAM" id="SSF52980">
    <property type="entry name" value="Restriction endonuclease-like"/>
    <property type="match status" value="1"/>
</dbReference>
<dbReference type="Pfam" id="PF09588">
    <property type="entry name" value="YqaJ"/>
    <property type="match status" value="1"/>
</dbReference>
<sequence>MNTVHWLLAGALLALAILALHSLQISPARYSFTFYHLPGCKYCEEAMPAWRELQRIYWGPAVLRKVNAMRAKEEVNGLGIDGLSAYVLFDGNTGFAYKYEGARTAQAFSRFLAETFTEKKRRHRPFVGLAEESPRTASGSQVERLVQRYKTKMQPIAEGEGGAAYTRNKSDVRLCVPESLEERDVQTGLFVALHELAHIANVSWGHDQSFWDTFRDLLRLAVKARIYKKRNYKHDPARFCGGRGLTPRPVPNIEAARHGLLYEKEAIQRFQEITGIRVLDVGHVVHERFDWLSCVPDGITVDGRVAEIKCPYYRRIVPGVPNHCVKQLQIAMEVTDLDEAILVQYKPASVFGVEEIMISTLARDRTWIHRNWSRLHKKGQWLQPPAAA</sequence>
<protein>
    <recommendedName>
        <fullName evidence="2">YqaJ viral recombinase domain-containing protein</fullName>
    </recommendedName>
</protein>
<dbReference type="InterPro" id="IPR051703">
    <property type="entry name" value="NF-kappa-B_Signaling_Reg"/>
</dbReference>
<evidence type="ECO:0000256" key="1">
    <source>
        <dbReference type="SAM" id="SignalP"/>
    </source>
</evidence>
<name>A0A1Y1ICM4_KLENI</name>
<dbReference type="AlphaFoldDB" id="A0A1Y1ICM4"/>
<dbReference type="InterPro" id="IPR019080">
    <property type="entry name" value="YqaJ_viral_recombinase"/>
</dbReference>
<feature type="domain" description="YqaJ viral recombinase" evidence="2">
    <location>
        <begin position="252"/>
        <end position="337"/>
    </location>
</feature>
<keyword evidence="1" id="KW-0732">Signal</keyword>
<organism evidence="3 4">
    <name type="scientific">Klebsormidium nitens</name>
    <name type="common">Green alga</name>
    <name type="synonym">Ulothrix nitens</name>
    <dbReference type="NCBI Taxonomy" id="105231"/>
    <lineage>
        <taxon>Eukaryota</taxon>
        <taxon>Viridiplantae</taxon>
        <taxon>Streptophyta</taxon>
        <taxon>Klebsormidiophyceae</taxon>
        <taxon>Klebsormidiales</taxon>
        <taxon>Klebsormidiaceae</taxon>
        <taxon>Klebsormidium</taxon>
    </lineage>
</organism>